<dbReference type="Proteomes" id="UP000807342">
    <property type="component" value="Unassembled WGS sequence"/>
</dbReference>
<proteinExistence type="predicted"/>
<keyword evidence="2" id="KW-1185">Reference proteome</keyword>
<reference evidence="1" key="1">
    <citation type="submission" date="2020-11" db="EMBL/GenBank/DDBJ databases">
        <authorList>
            <consortium name="DOE Joint Genome Institute"/>
            <person name="Ahrendt S."/>
            <person name="Riley R."/>
            <person name="Andreopoulos W."/>
            <person name="Labutti K."/>
            <person name="Pangilinan J."/>
            <person name="Ruiz-Duenas F.J."/>
            <person name="Barrasa J.M."/>
            <person name="Sanchez-Garcia M."/>
            <person name="Camarero S."/>
            <person name="Miyauchi S."/>
            <person name="Serrano A."/>
            <person name="Linde D."/>
            <person name="Babiker R."/>
            <person name="Drula E."/>
            <person name="Ayuso-Fernandez I."/>
            <person name="Pacheco R."/>
            <person name="Padilla G."/>
            <person name="Ferreira P."/>
            <person name="Barriuso J."/>
            <person name="Kellner H."/>
            <person name="Castanera R."/>
            <person name="Alfaro M."/>
            <person name="Ramirez L."/>
            <person name="Pisabarro A.G."/>
            <person name="Kuo A."/>
            <person name="Tritt A."/>
            <person name="Lipzen A."/>
            <person name="He G."/>
            <person name="Yan M."/>
            <person name="Ng V."/>
            <person name="Cullen D."/>
            <person name="Martin F."/>
            <person name="Rosso M.-N."/>
            <person name="Henrissat B."/>
            <person name="Hibbett D."/>
            <person name="Martinez A.T."/>
            <person name="Grigoriev I.V."/>
        </authorList>
    </citation>
    <scope>NUCLEOTIDE SEQUENCE</scope>
    <source>
        <strain evidence="1">MF-IS2</strain>
    </source>
</reference>
<dbReference type="EMBL" id="MU151110">
    <property type="protein sequence ID" value="KAF9450237.1"/>
    <property type="molecule type" value="Genomic_DNA"/>
</dbReference>
<gene>
    <name evidence="1" type="ORF">P691DRAFT_494559</name>
</gene>
<organism evidence="1 2">
    <name type="scientific">Macrolepiota fuliginosa MF-IS2</name>
    <dbReference type="NCBI Taxonomy" id="1400762"/>
    <lineage>
        <taxon>Eukaryota</taxon>
        <taxon>Fungi</taxon>
        <taxon>Dikarya</taxon>
        <taxon>Basidiomycota</taxon>
        <taxon>Agaricomycotina</taxon>
        <taxon>Agaricomycetes</taxon>
        <taxon>Agaricomycetidae</taxon>
        <taxon>Agaricales</taxon>
        <taxon>Agaricineae</taxon>
        <taxon>Agaricaceae</taxon>
        <taxon>Macrolepiota</taxon>
    </lineage>
</organism>
<dbReference type="AlphaFoldDB" id="A0A9P5XH83"/>
<comment type="caution">
    <text evidence="1">The sequence shown here is derived from an EMBL/GenBank/DDBJ whole genome shotgun (WGS) entry which is preliminary data.</text>
</comment>
<accession>A0A9P5XH83</accession>
<protein>
    <submittedName>
        <fullName evidence="1">Uncharacterized protein</fullName>
    </submittedName>
</protein>
<evidence type="ECO:0000313" key="2">
    <source>
        <dbReference type="Proteomes" id="UP000807342"/>
    </source>
</evidence>
<sequence>MPCRREVPRRATLTSDPVSHAYIYIYIYHFQSHDHPKESVLSHGSMPVQISTSYIARKAGAMGARSGFCLPGSWMGWRGLAQMRVPGRIRYQRHIIIPRLGCESKGRPEHRQTLSIFSLVQKLEGRQASPVTGVSQLIRLQSSARYLWNDQLSWGITRITRALIITIMDSMFLRDLFQGVFFTFWRRK</sequence>
<name>A0A9P5XH83_9AGAR</name>
<evidence type="ECO:0000313" key="1">
    <source>
        <dbReference type="EMBL" id="KAF9450237.1"/>
    </source>
</evidence>